<proteinExistence type="predicted"/>
<accession>L1JE17</accession>
<evidence type="ECO:0000313" key="3">
    <source>
        <dbReference type="EnsemblProtists" id="EKX46562"/>
    </source>
</evidence>
<reference evidence="2 4" key="1">
    <citation type="journal article" date="2012" name="Nature">
        <title>Algal genomes reveal evolutionary mosaicism and the fate of nucleomorphs.</title>
        <authorList>
            <consortium name="DOE Joint Genome Institute"/>
            <person name="Curtis B.A."/>
            <person name="Tanifuji G."/>
            <person name="Burki F."/>
            <person name="Gruber A."/>
            <person name="Irimia M."/>
            <person name="Maruyama S."/>
            <person name="Arias M.C."/>
            <person name="Ball S.G."/>
            <person name="Gile G.H."/>
            <person name="Hirakawa Y."/>
            <person name="Hopkins J.F."/>
            <person name="Kuo A."/>
            <person name="Rensing S.A."/>
            <person name="Schmutz J."/>
            <person name="Symeonidi A."/>
            <person name="Elias M."/>
            <person name="Eveleigh R.J."/>
            <person name="Herman E.K."/>
            <person name="Klute M.J."/>
            <person name="Nakayama T."/>
            <person name="Obornik M."/>
            <person name="Reyes-Prieto A."/>
            <person name="Armbrust E.V."/>
            <person name="Aves S.J."/>
            <person name="Beiko R.G."/>
            <person name="Coutinho P."/>
            <person name="Dacks J.B."/>
            <person name="Durnford D.G."/>
            <person name="Fast N.M."/>
            <person name="Green B.R."/>
            <person name="Grisdale C.J."/>
            <person name="Hempel F."/>
            <person name="Henrissat B."/>
            <person name="Hoppner M.P."/>
            <person name="Ishida K."/>
            <person name="Kim E."/>
            <person name="Koreny L."/>
            <person name="Kroth P.G."/>
            <person name="Liu Y."/>
            <person name="Malik S.B."/>
            <person name="Maier U.G."/>
            <person name="McRose D."/>
            <person name="Mock T."/>
            <person name="Neilson J.A."/>
            <person name="Onodera N.T."/>
            <person name="Poole A.M."/>
            <person name="Pritham E.J."/>
            <person name="Richards T.A."/>
            <person name="Rocap G."/>
            <person name="Roy S.W."/>
            <person name="Sarai C."/>
            <person name="Schaack S."/>
            <person name="Shirato S."/>
            <person name="Slamovits C.H."/>
            <person name="Spencer D.F."/>
            <person name="Suzuki S."/>
            <person name="Worden A.Z."/>
            <person name="Zauner S."/>
            <person name="Barry K."/>
            <person name="Bell C."/>
            <person name="Bharti A.K."/>
            <person name="Crow J.A."/>
            <person name="Grimwood J."/>
            <person name="Kramer R."/>
            <person name="Lindquist E."/>
            <person name="Lucas S."/>
            <person name="Salamov A."/>
            <person name="McFadden G.I."/>
            <person name="Lane C.E."/>
            <person name="Keeling P.J."/>
            <person name="Gray M.W."/>
            <person name="Grigoriev I.V."/>
            <person name="Archibald J.M."/>
        </authorList>
    </citation>
    <scope>NUCLEOTIDE SEQUENCE</scope>
    <source>
        <strain evidence="2 4">CCMP2712</strain>
    </source>
</reference>
<dbReference type="PaxDb" id="55529-EKX46562"/>
<sequence>MKRLERGYSKKMTEYSQQLSSSKSPGSDEWLKTYSEYAKYARRLKGWYSRWIRFLIKRRRVYPKCTDKNKKCGSYESLTKEIKTNRERNSNFQKMLIEKNQEWLKKIDKSSKAHKRLSADLERNEKLQKARQRYVRYRRNVAKSRKYRRGSKDYKKAIEKAKHRFEQLIKTYEAGSERWTKYTDGQKECTTKYYRGFRYIRLYRKRLFRMYRAYVSWLGRLRRSMGRHTNEYKEISKELREIKKKTSDSYKALAVRYKKIWKCYKKGSHGYNYWYRRYHHASRWYGRMLAARRTRDKRRALRNKRRVWKYKVTSDKYKKYIERIDARWKKINAIYQKWEAYWKGHLEKRKLGSSRWLHAYYHWRRYVWRGYRWYWWYIRFMKRRRRYLKRYPDMYKSVTKDIETYEKARRDWIQSYYKTVKEYNEKLKSKKDSKAARRLAASRERRKQTKTWRSNYHKWMEWERKFWSTKAGSKDSREVLYKMRKWRTPVLKFFKDQVDDYNKKLGSLKKGSHRYEHYWKYHMWWRYYVLWVYRRMVWFDYKRAARLRKGSALRAQVTRLRYKHMKTMLEYLGDMKTELKKHLKVCRRGGRAYRYWWRWHRWTTSWYSRYRSIWRSMLKSKSKRYRRRVWQMKVGSRSYRIYVQRIWKRWQRVWHYYVRKMVWWRARLYKYRPGSHRWRRSFYYYRLYWARLINWGKWWIRFLQHRQRYYKSGTNGYKKLEIQIQRWQTWRKNLRHSYLKRLEYWSEKLKKYNSKGKAYQSLKNRQSAYQSRKDFRSLWREYYYAMYYTVRSKAGSERWKKYEPTVEGLRDKVYDWYKQKWESYEAKLKNLSKRSRNYTRYFRFYAIYKWKGMRVHMWDVWYKNWLVRRLRGSERNEARGKLHKARSVLRDDYKDIAHFTKTRMSQIRKRGREWNWCYAWYRWSTKRLGRARARTRYRSRRRAYYWFHRFYNLKVGYEQSNKAREHIEKYYNRVLQFYEGRMEYWKKKLDKYRPGYYHWRHAMYHYRSYNRRLLHWYAWWINFHKKWSHMYSTSSDDYKKIRGEMDKVREKKKQAQQQFLSTVKTWVGKLPKSSAAYKYWERYYSRYSERSANYRQPLRDMYKLERSWWAVRKKGYKDEEFLKAWKEMRRSEESVMDILEKRENDYSKKVLAERKHKRSRQYRYYFRRMLWYSYYRWYVLRRRSFWSRWMMKYGGVDRSSYFYKKLWREYKKSRYQMYAIYNTMILKLHQRLHELNRRSRWWRYWYRWYRWARYKKKAYLRWRSSYSKRSSARTRSSLWSYKYHSREYMRVYARVWKYWLRMWQFYVKRMVRWRNAVAHTRPAGDKRWRRDYYRMMRYQGRMLYWMGWWIRFTRKRQRVFTKPGTSQYNALERSINAWTNWRSRWRKVFTRRIQYWRSKIKSGTVGYRLVDRYWKLYEGRETYTDILRTLRQEEHKCWFSGNCDGAKMKEYRGKLVKIYDDYAKKWEDRMSKYKKASRRYIWSFRHMFWYKYYSMREFRRGLRIATKNKNQDRIDFNKKNGHERLDWLINRLEQDKKGLPKRAWWYRVMRGTVIWLKVHYKLFL</sequence>
<gene>
    <name evidence="2" type="ORF">GUITHDRAFT_107766</name>
</gene>
<evidence type="ECO:0000313" key="4">
    <source>
        <dbReference type="Proteomes" id="UP000011087"/>
    </source>
</evidence>
<dbReference type="KEGG" id="gtt:GUITHDRAFT_107766"/>
<dbReference type="Proteomes" id="UP000011087">
    <property type="component" value="Unassembled WGS sequence"/>
</dbReference>
<organism evidence="2">
    <name type="scientific">Guillardia theta (strain CCMP2712)</name>
    <name type="common">Cryptophyte</name>
    <dbReference type="NCBI Taxonomy" id="905079"/>
    <lineage>
        <taxon>Eukaryota</taxon>
        <taxon>Cryptophyceae</taxon>
        <taxon>Pyrenomonadales</taxon>
        <taxon>Geminigeraceae</taxon>
        <taxon>Guillardia</taxon>
    </lineage>
</organism>
<dbReference type="EnsemblProtists" id="EKX46562">
    <property type="protein sequence ID" value="EKX46562"/>
    <property type="gene ID" value="GUITHDRAFT_107766"/>
</dbReference>
<reference evidence="4" key="2">
    <citation type="submission" date="2012-11" db="EMBL/GenBank/DDBJ databases">
        <authorList>
            <person name="Kuo A."/>
            <person name="Curtis B.A."/>
            <person name="Tanifuji G."/>
            <person name="Burki F."/>
            <person name="Gruber A."/>
            <person name="Irimia M."/>
            <person name="Maruyama S."/>
            <person name="Arias M.C."/>
            <person name="Ball S.G."/>
            <person name="Gile G.H."/>
            <person name="Hirakawa Y."/>
            <person name="Hopkins J.F."/>
            <person name="Rensing S.A."/>
            <person name="Schmutz J."/>
            <person name="Symeonidi A."/>
            <person name="Elias M."/>
            <person name="Eveleigh R.J."/>
            <person name="Herman E.K."/>
            <person name="Klute M.J."/>
            <person name="Nakayama T."/>
            <person name="Obornik M."/>
            <person name="Reyes-Prieto A."/>
            <person name="Armbrust E.V."/>
            <person name="Aves S.J."/>
            <person name="Beiko R.G."/>
            <person name="Coutinho P."/>
            <person name="Dacks J.B."/>
            <person name="Durnford D.G."/>
            <person name="Fast N.M."/>
            <person name="Green B.R."/>
            <person name="Grisdale C."/>
            <person name="Hempe F."/>
            <person name="Henrissat B."/>
            <person name="Hoppner M.P."/>
            <person name="Ishida K.-I."/>
            <person name="Kim E."/>
            <person name="Koreny L."/>
            <person name="Kroth P.G."/>
            <person name="Liu Y."/>
            <person name="Malik S.-B."/>
            <person name="Maier U.G."/>
            <person name="McRose D."/>
            <person name="Mock T."/>
            <person name="Neilson J.A."/>
            <person name="Onodera N.T."/>
            <person name="Poole A.M."/>
            <person name="Pritham E.J."/>
            <person name="Richards T.A."/>
            <person name="Rocap G."/>
            <person name="Roy S.W."/>
            <person name="Sarai C."/>
            <person name="Schaack S."/>
            <person name="Shirato S."/>
            <person name="Slamovits C.H."/>
            <person name="Spencer D.F."/>
            <person name="Suzuki S."/>
            <person name="Worden A.Z."/>
            <person name="Zauner S."/>
            <person name="Barry K."/>
            <person name="Bell C."/>
            <person name="Bharti A.K."/>
            <person name="Crow J.A."/>
            <person name="Grimwood J."/>
            <person name="Kramer R."/>
            <person name="Lindquist E."/>
            <person name="Lucas S."/>
            <person name="Salamov A."/>
            <person name="McFadden G.I."/>
            <person name="Lane C.E."/>
            <person name="Keeling P.J."/>
            <person name="Gray M.W."/>
            <person name="Grigoriev I.V."/>
            <person name="Archibald J.M."/>
        </authorList>
    </citation>
    <scope>NUCLEOTIDE SEQUENCE</scope>
    <source>
        <strain evidence="4">CCMP2712</strain>
    </source>
</reference>
<evidence type="ECO:0000256" key="1">
    <source>
        <dbReference type="SAM" id="MobiDB-lite"/>
    </source>
</evidence>
<dbReference type="EMBL" id="JH992994">
    <property type="protein sequence ID" value="EKX46562.1"/>
    <property type="molecule type" value="Genomic_DNA"/>
</dbReference>
<dbReference type="RefSeq" id="XP_005833542.1">
    <property type="nucleotide sequence ID" value="XM_005833485.1"/>
</dbReference>
<evidence type="ECO:0000313" key="2">
    <source>
        <dbReference type="EMBL" id="EKX46562.1"/>
    </source>
</evidence>
<feature type="compositionally biased region" description="Low complexity" evidence="1">
    <location>
        <begin position="16"/>
        <end position="27"/>
    </location>
</feature>
<name>L1JE17_GUITC</name>
<feature type="region of interest" description="Disordered" evidence="1">
    <location>
        <begin position="1"/>
        <end position="27"/>
    </location>
</feature>
<dbReference type="GeneID" id="17303098"/>
<reference evidence="3" key="3">
    <citation type="submission" date="2016-03" db="UniProtKB">
        <authorList>
            <consortium name="EnsemblProtists"/>
        </authorList>
    </citation>
    <scope>IDENTIFICATION</scope>
</reference>
<feature type="compositionally biased region" description="Basic and acidic residues" evidence="1">
    <location>
        <begin position="1"/>
        <end position="13"/>
    </location>
</feature>
<keyword evidence="4" id="KW-1185">Reference proteome</keyword>
<dbReference type="HOGENOM" id="CLU_245791_0_0_1"/>
<protein>
    <submittedName>
        <fullName evidence="2 3">Uncharacterized protein</fullName>
    </submittedName>
</protein>
<dbReference type="OMA" id="RYHNYSS"/>